<dbReference type="Proteomes" id="UP001139095">
    <property type="component" value="Unassembled WGS sequence"/>
</dbReference>
<name>A0A9X1IP04_9GAMM</name>
<dbReference type="AlphaFoldDB" id="A0A9X1IP04"/>
<keyword evidence="2" id="KW-1185">Reference proteome</keyword>
<accession>A0A9X1IP04</accession>
<dbReference type="RefSeq" id="WP_226754981.1">
    <property type="nucleotide sequence ID" value="NZ_JAJATW010000019.1"/>
</dbReference>
<dbReference type="EMBL" id="JAJATW010000019">
    <property type="protein sequence ID" value="MCB5162635.1"/>
    <property type="molecule type" value="Genomic_DNA"/>
</dbReference>
<sequence>MSSYSAIPIEDLIDKFTHYKVDVFKEKKCVTTGFISSSRVINFLLDRDNFRESFLIDGLIFDIQKISINPEKQLITILMVSANGSEALNYEPNEAKKISYNDCTKMDYTIDEKLEFLTLFSNQGKGRIDVKFFDSSAYVRYQVLSPHEISLLFDPSGHIYSVLNFDDHPFRCSMLDIFPKTNRVKLSVKMG</sequence>
<evidence type="ECO:0000313" key="2">
    <source>
        <dbReference type="Proteomes" id="UP001139095"/>
    </source>
</evidence>
<evidence type="ECO:0000313" key="1">
    <source>
        <dbReference type="EMBL" id="MCB5162635.1"/>
    </source>
</evidence>
<comment type="caution">
    <text evidence="1">The sequence shown here is derived from an EMBL/GenBank/DDBJ whole genome shotgun (WGS) entry which is preliminary data.</text>
</comment>
<proteinExistence type="predicted"/>
<reference evidence="1" key="1">
    <citation type="submission" date="2021-10" db="EMBL/GenBank/DDBJ databases">
        <title>Marinomonas pontica sp. nov., isolated from the Black Sea.</title>
        <authorList>
            <person name="Zhao L.-H."/>
            <person name="Xue J.-H."/>
        </authorList>
    </citation>
    <scope>NUCLEOTIDE SEQUENCE</scope>
    <source>
        <strain evidence="1">E8</strain>
    </source>
</reference>
<organism evidence="1 2">
    <name type="scientific">Marinomonas algarum</name>
    <dbReference type="NCBI Taxonomy" id="2883105"/>
    <lineage>
        <taxon>Bacteria</taxon>
        <taxon>Pseudomonadati</taxon>
        <taxon>Pseudomonadota</taxon>
        <taxon>Gammaproteobacteria</taxon>
        <taxon>Oceanospirillales</taxon>
        <taxon>Oceanospirillaceae</taxon>
        <taxon>Marinomonas</taxon>
    </lineage>
</organism>
<gene>
    <name evidence="1" type="ORF">LG368_12095</name>
</gene>
<protein>
    <submittedName>
        <fullName evidence="1">Uncharacterized protein</fullName>
    </submittedName>
</protein>